<feature type="domain" description="DHHA2" evidence="2">
    <location>
        <begin position="268"/>
        <end position="427"/>
    </location>
</feature>
<feature type="compositionally biased region" description="Basic and acidic residues" evidence="1">
    <location>
        <begin position="1107"/>
        <end position="1119"/>
    </location>
</feature>
<feature type="compositionally biased region" description="Polar residues" evidence="1">
    <location>
        <begin position="1949"/>
        <end position="1958"/>
    </location>
</feature>
<dbReference type="InterPro" id="IPR004097">
    <property type="entry name" value="DHHA2"/>
</dbReference>
<feature type="compositionally biased region" description="Basic residues" evidence="1">
    <location>
        <begin position="1797"/>
        <end position="1810"/>
    </location>
</feature>
<dbReference type="PANTHER" id="PTHR42064">
    <property type="entry name" value="YALI0F28677P"/>
    <property type="match status" value="1"/>
</dbReference>
<sequence>MALPRNSLRGFLTHAKGALRQAVDNSQKITFVIGNESADLDSMSCSILYAYIRSMSPPKTAFSPVYVPITNIPASDVQLRPEYLAVFQHANIEPKHLITLDDLPALADIQSKLAPENTKWILVDHNALQGQLGKVYSGRVAGVIDHHDDEEKVPSNTGDEPRVIIKSGSCTSLVANYCRPLWDTLSAAAMSSGAAHAQGDSLSNDAAFVQRWDADIAQLGLASILIDTADLKDKSKTTEHDRQAVEYLEAKIMLCPQLAGSFDRASFYKEIDAAKKDIGSLELQDILRKDYKQWVQGGHKLGISSVVKSIDFLEKKAGDEASAQPSEALFGALEKFAKERDLDLYSVMTTSTSSDGEFQRQLLLWAFNESAVSAAKAFATNSSNELGLEEWQGASDVDGGNEWRRIWWQRQVQHSRKRVAPLLRQVMRTRRGSGELSPKQRTLSQYHRYIWQCCRTIAQLPKPKPPLKARTHSRRASTPPSHGDMIRRSQLTASPPAQASSTTPPPPVSPTVTHLSSRSHTPSHSTSHQDDPPAEAPPRPESPNPTRSPVLSASTQLIESTMGSRTGAAAQESSNSNTERQGQSTLQRPQMPASMSAPAGRLPRLLPADLSSYTDSYLPTAAIPPSATSLAELAHLIRLQGYQEQRKAHSRVRLHRWLVSSALSARLVHCGELSYRSLVDSFRSDDKKAFAALYNALNDVRNSCDATRQYALLEPDLEFGKSKNMRGEKPLTSSTFLNEVPSKILDDLLDFISEIRTNPDFLATRISNLSPQELAALTSFRQAMDPIDSVSAFQTPRGRNVGPQRQNQQGSSPVERLLSFQRHDPLSALIYTIFANSSGPDSAEDLRRTDVWATVCAKLIKDTKSSHNFIRTVLDVWAGMREWPGKANLELYIMQVLQDGQFLLEKAEEPAVRSGTQMTARSTKDTIAADEFYDKAVKRLFEVVDDEPSAGGIPEGALEIGNAILRKLGEEKNLRKASQNFFVSRWLFSSFLFNAIIRPETHGIMIGHHISELARMKILKEVAVRAQKHVTDMTYNWRAQVPVLPEIRTHIENILARFKHTKTPSKPILLPAKAITSPRETVEVQPFIVLAPADIITLVNALFPERRPSSSHMETDSQRHTGLASSASSMSGMSVPFRNAAASMTDASSILSASASSMTSDQTSREPLLDNISTTTEQQIDVKPAPTELYGRRLRMSCSEMTRILGYEATAGSCHPCAERWAVLYISADGKQLKPRMRKDFDDEDEHDEDSPDSDSSDDEGTADRFDLGSDYHQLKEAIAKLVEEYEIPKELAPDSESKNFSNRMTTRKSNRGRGPVRIASENLGSRNPYNATQSQSQLTNMIASQRNVSSRRSPHIPRSHSNPQVGEKQENNSVLVTMLETAMYQCQARSDFVNAHMYYKTLQSLRRLSSPTLVKNGYATLLNYFSRGPRDLLSKAANAIEEFEAWFVWLKQSQERSDGMVEEMMLEFKNLRDKMWYVTDVRTSKPYEDARNVALALKIMDQQAKALNTKGPSAFRSRTANSFLRTNEAQLVDLMSASQDFGGPNKLSDEQSEITLKWLMQYGVENFCKGEERIHRFCLEVDKCVTKVIGEGVLDGPVLWASDLYKRDQQILESGRQKGDLFLTGVGTLSIAGDEEYETHGRPGSRTLDFSQRPSQGSLRSTSNRNGSSGFEHSPWGRNPMDSHDYFGGSSPVLSIDSVATFWSPFQTQAQSPTNATSIRPRTASSSKGTVMLKQSATVNEDKRRFMLDLKQTLTGLLLSDLGTMVFANGSETDSWFGGDILDDCIERRDEEERKRRKQLAKKSMKNIRKQTPDQRNMPLEALGRNERSSPAPPVATYQLAAPDAHHSAGEHSSTSSDATSRSAGNTTAKKAGLLEFPYNVAFRRLLGRFQTHPNPYSKLHALYELELLIIASLSSRTGKSYNNRRETLPPVPQSPTLGAMPELSSREPATQTSRAQNLEEAIANCEERRSQSMNVDRVSNDSPLPRNGARSPVGPPSTDMIVEVIQGLLRDSNIRPKTLFRDLQYIASFVPAQMLDKTARGKAFWDVGLAALGLKQDVCRIMVELVDEVITQNSKRDAGKANTGTTEKSGIPSALPTPAEEPMSKYTMEDAARMLLITAKEGDAVAERELAIFYLTSPELVHRTVLPLTKPSEVFKTELLNRERRASQDPARSDPMTMCVAQHWMEQSMRGGDHLAAKYLRQRSELESINPTRA</sequence>
<dbReference type="SMART" id="SM01131">
    <property type="entry name" value="DHHA2"/>
    <property type="match status" value="1"/>
</dbReference>
<feature type="compositionally biased region" description="Polar residues" evidence="1">
    <location>
        <begin position="1323"/>
        <end position="1349"/>
    </location>
</feature>
<feature type="region of interest" description="Disordered" evidence="1">
    <location>
        <begin position="1293"/>
        <end position="1369"/>
    </location>
</feature>
<feature type="region of interest" description="Disordered" evidence="1">
    <location>
        <begin position="1797"/>
        <end position="1819"/>
    </location>
</feature>
<dbReference type="Gene3D" id="3.90.1640.10">
    <property type="entry name" value="inorganic pyrophosphatase (n-terminal core)"/>
    <property type="match status" value="1"/>
</dbReference>
<dbReference type="InterPro" id="IPR038763">
    <property type="entry name" value="DHH_sf"/>
</dbReference>
<evidence type="ECO:0000313" key="4">
    <source>
        <dbReference type="Proteomes" id="UP000249757"/>
    </source>
</evidence>
<feature type="compositionally biased region" description="Basic residues" evidence="1">
    <location>
        <begin position="465"/>
        <end position="475"/>
    </location>
</feature>
<evidence type="ECO:0000256" key="1">
    <source>
        <dbReference type="SAM" id="MobiDB-lite"/>
    </source>
</evidence>
<protein>
    <submittedName>
        <fullName evidence="3">DHHA2 domain containing protein</fullName>
    </submittedName>
</protein>
<keyword evidence="4" id="KW-1185">Reference proteome</keyword>
<dbReference type="Gene3D" id="3.10.310.20">
    <property type="entry name" value="DHHA2 domain"/>
    <property type="match status" value="1"/>
</dbReference>
<feature type="compositionally biased region" description="Polar residues" evidence="1">
    <location>
        <begin position="1649"/>
        <end position="1672"/>
    </location>
</feature>
<accession>A0A922N8Y6</accession>
<dbReference type="GO" id="GO:0005737">
    <property type="term" value="C:cytoplasm"/>
    <property type="evidence" value="ECO:0007669"/>
    <property type="project" value="InterPro"/>
</dbReference>
<comment type="caution">
    <text evidence="3">The sequence shown here is derived from an EMBL/GenBank/DDBJ whole genome shotgun (WGS) entry which is preliminary data.</text>
</comment>
<feature type="region of interest" description="Disordered" evidence="1">
    <location>
        <begin position="1711"/>
        <end position="1730"/>
    </location>
</feature>
<dbReference type="GO" id="GO:0016462">
    <property type="term" value="F:pyrophosphatase activity"/>
    <property type="evidence" value="ECO:0007669"/>
    <property type="project" value="InterPro"/>
</dbReference>
<feature type="compositionally biased region" description="Low complexity" evidence="1">
    <location>
        <begin position="1854"/>
        <end position="1865"/>
    </location>
</feature>
<feature type="region of interest" description="Disordered" evidence="1">
    <location>
        <begin position="1107"/>
        <end position="1130"/>
    </location>
</feature>
<reference evidence="4" key="1">
    <citation type="journal article" date="2022" name="Microb. Genom.">
        <title>A global pangenome for the wheat fungal pathogen Pyrenophora tritici-repentis and prediction of effector protein structural homology.</title>
        <authorList>
            <person name="Moolhuijzen P.M."/>
            <person name="See P.T."/>
            <person name="Shi G."/>
            <person name="Powell H.R."/>
            <person name="Cockram J."/>
            <person name="Jorgensen L.N."/>
            <person name="Benslimane H."/>
            <person name="Strelkov S.E."/>
            <person name="Turner J."/>
            <person name="Liu Z."/>
            <person name="Moffat C.S."/>
        </authorList>
    </citation>
    <scope>NUCLEOTIDE SEQUENCE [LARGE SCALE GENOMIC DNA]</scope>
</reference>
<dbReference type="PANTHER" id="PTHR42064:SF1">
    <property type="entry name" value="YALI0F28677P"/>
    <property type="match status" value="1"/>
</dbReference>
<proteinExistence type="predicted"/>
<dbReference type="EMBL" id="NRDI02000013">
    <property type="protein sequence ID" value="KAI1511847.1"/>
    <property type="molecule type" value="Genomic_DNA"/>
</dbReference>
<organism evidence="3 4">
    <name type="scientific">Pyrenophora tritici-repentis</name>
    <dbReference type="NCBI Taxonomy" id="45151"/>
    <lineage>
        <taxon>Eukaryota</taxon>
        <taxon>Fungi</taxon>
        <taxon>Dikarya</taxon>
        <taxon>Ascomycota</taxon>
        <taxon>Pezizomycotina</taxon>
        <taxon>Dothideomycetes</taxon>
        <taxon>Pleosporomycetidae</taxon>
        <taxon>Pleosporales</taxon>
        <taxon>Pleosporineae</taxon>
        <taxon>Pleosporaceae</taxon>
        <taxon>Pyrenophora</taxon>
    </lineage>
</organism>
<name>A0A922N8Y6_9PLEO</name>
<dbReference type="Proteomes" id="UP000249757">
    <property type="component" value="Unassembled WGS sequence"/>
</dbReference>
<feature type="region of interest" description="Disordered" evidence="1">
    <location>
        <begin position="2076"/>
        <end position="2104"/>
    </location>
</feature>
<dbReference type="OrthoDB" id="3548913at2759"/>
<feature type="compositionally biased region" description="Polar residues" evidence="1">
    <location>
        <begin position="551"/>
        <end position="564"/>
    </location>
</feature>
<feature type="region of interest" description="Disordered" evidence="1">
    <location>
        <begin position="1843"/>
        <end position="1868"/>
    </location>
</feature>
<feature type="region of interest" description="Disordered" evidence="1">
    <location>
        <begin position="1921"/>
        <end position="1999"/>
    </location>
</feature>
<feature type="compositionally biased region" description="Polar residues" evidence="1">
    <location>
        <begin position="571"/>
        <end position="588"/>
    </location>
</feature>
<feature type="compositionally biased region" description="Pro residues" evidence="1">
    <location>
        <begin position="534"/>
        <end position="543"/>
    </location>
</feature>
<feature type="compositionally biased region" description="Acidic residues" evidence="1">
    <location>
        <begin position="1242"/>
        <end position="1261"/>
    </location>
</feature>
<evidence type="ECO:0000313" key="3">
    <source>
        <dbReference type="EMBL" id="KAI1511847.1"/>
    </source>
</evidence>
<evidence type="ECO:0000259" key="2">
    <source>
        <dbReference type="SMART" id="SM01131"/>
    </source>
</evidence>
<dbReference type="Pfam" id="PF02833">
    <property type="entry name" value="DHHA2"/>
    <property type="match status" value="1"/>
</dbReference>
<feature type="compositionally biased region" description="Low complexity" evidence="1">
    <location>
        <begin position="510"/>
        <end position="526"/>
    </location>
</feature>
<feature type="compositionally biased region" description="Polar residues" evidence="1">
    <location>
        <begin position="803"/>
        <end position="812"/>
    </location>
</feature>
<feature type="region of interest" description="Disordered" evidence="1">
    <location>
        <begin position="1635"/>
        <end position="1678"/>
    </location>
</feature>
<feature type="region of interest" description="Disordered" evidence="1">
    <location>
        <begin position="1236"/>
        <end position="1270"/>
    </location>
</feature>
<feature type="region of interest" description="Disordered" evidence="1">
    <location>
        <begin position="792"/>
        <end position="813"/>
    </location>
</feature>
<gene>
    <name evidence="3" type="ORF">Ptr86124_009491</name>
</gene>
<dbReference type="InterPro" id="IPR038222">
    <property type="entry name" value="DHHA2_dom_sf"/>
</dbReference>
<dbReference type="SUPFAM" id="SSF64182">
    <property type="entry name" value="DHH phosphoesterases"/>
    <property type="match status" value="1"/>
</dbReference>
<feature type="compositionally biased region" description="Low complexity" evidence="1">
    <location>
        <begin position="489"/>
        <end position="502"/>
    </location>
</feature>
<feature type="region of interest" description="Disordered" evidence="1">
    <location>
        <begin position="461"/>
        <end position="600"/>
    </location>
</feature>